<keyword evidence="1" id="KW-0732">Signal</keyword>
<evidence type="ECO:0000313" key="3">
    <source>
        <dbReference type="Proteomes" id="UP001222027"/>
    </source>
</evidence>
<evidence type="ECO:0008006" key="4">
    <source>
        <dbReference type="Google" id="ProtNLM"/>
    </source>
</evidence>
<comment type="caution">
    <text evidence="2">The sequence shown here is derived from an EMBL/GenBank/DDBJ whole genome shotgun (WGS) entry which is preliminary data.</text>
</comment>
<reference evidence="2 3" key="1">
    <citation type="submission" date="2022-12" db="EMBL/GenBank/DDBJ databases">
        <title>Chromosome-scale assembly of the Ensete ventricosum genome.</title>
        <authorList>
            <person name="Dussert Y."/>
            <person name="Stocks J."/>
            <person name="Wendawek A."/>
            <person name="Woldeyes F."/>
            <person name="Nichols R.A."/>
            <person name="Borrell J.S."/>
        </authorList>
    </citation>
    <scope>NUCLEOTIDE SEQUENCE [LARGE SCALE GENOMIC DNA]</scope>
    <source>
        <strain evidence="3">cv. Maze</strain>
        <tissue evidence="2">Seeds</tissue>
    </source>
</reference>
<organism evidence="2 3">
    <name type="scientific">Ensete ventricosum</name>
    <name type="common">Abyssinian banana</name>
    <name type="synonym">Musa ensete</name>
    <dbReference type="NCBI Taxonomy" id="4639"/>
    <lineage>
        <taxon>Eukaryota</taxon>
        <taxon>Viridiplantae</taxon>
        <taxon>Streptophyta</taxon>
        <taxon>Embryophyta</taxon>
        <taxon>Tracheophyta</taxon>
        <taxon>Spermatophyta</taxon>
        <taxon>Magnoliopsida</taxon>
        <taxon>Liliopsida</taxon>
        <taxon>Zingiberales</taxon>
        <taxon>Musaceae</taxon>
        <taxon>Ensete</taxon>
    </lineage>
</organism>
<proteinExistence type="predicted"/>
<accession>A0AAV8QM95</accession>
<dbReference type="AlphaFoldDB" id="A0AAV8QM95"/>
<sequence>MVACGTRFGLVVLWRHLSILLLFNAAENAARFNLKWWLGSVSSSSCINNCCLDDARGNPPQPLRSPSPFSLRASSIRFLDRDGPLRWMDQVLDVDPPSSHGAARSERTRARFLIPGECSSSDTR</sequence>
<dbReference type="EMBL" id="JAQQAF010000006">
    <property type="protein sequence ID" value="KAJ8477137.1"/>
    <property type="molecule type" value="Genomic_DNA"/>
</dbReference>
<evidence type="ECO:0000313" key="2">
    <source>
        <dbReference type="EMBL" id="KAJ8477137.1"/>
    </source>
</evidence>
<protein>
    <recommendedName>
        <fullName evidence="4">Secreted protein</fullName>
    </recommendedName>
</protein>
<feature type="signal peptide" evidence="1">
    <location>
        <begin position="1"/>
        <end position="29"/>
    </location>
</feature>
<feature type="chain" id="PRO_5043675825" description="Secreted protein" evidence="1">
    <location>
        <begin position="30"/>
        <end position="124"/>
    </location>
</feature>
<name>A0AAV8QM95_ENSVE</name>
<dbReference type="Proteomes" id="UP001222027">
    <property type="component" value="Unassembled WGS sequence"/>
</dbReference>
<gene>
    <name evidence="2" type="ORF">OPV22_020864</name>
</gene>
<keyword evidence="3" id="KW-1185">Reference proteome</keyword>
<evidence type="ECO:0000256" key="1">
    <source>
        <dbReference type="SAM" id="SignalP"/>
    </source>
</evidence>